<dbReference type="KEGG" id="dva:DAD186_04630"/>
<dbReference type="InterPro" id="IPR036249">
    <property type="entry name" value="Thioredoxin-like_sf"/>
</dbReference>
<evidence type="ECO:0000313" key="4">
    <source>
        <dbReference type="Proteomes" id="UP000323865"/>
    </source>
</evidence>
<dbReference type="Gene3D" id="3.40.30.10">
    <property type="entry name" value="Glutaredoxin"/>
    <property type="match status" value="1"/>
</dbReference>
<reference evidence="1 3" key="1">
    <citation type="submission" date="2015-06" db="EMBL/GenBank/DDBJ databases">
        <title>Investigation of pathophysiology for high-risk pregnancy and development of treatment modality based on it.</title>
        <authorList>
            <person name="Kim B.-C."/>
            <person name="Lim S."/>
        </authorList>
    </citation>
    <scope>NUCLEOTIDE SEQUENCE [LARGE SCALE GENOMIC DNA]</scope>
    <source>
        <strain evidence="1 3">AD1-86</strain>
    </source>
</reference>
<dbReference type="EMBL" id="CP012117">
    <property type="protein sequence ID" value="ANP27018.1"/>
    <property type="molecule type" value="Genomic_DNA"/>
</dbReference>
<dbReference type="EMBL" id="CP044108">
    <property type="protein sequence ID" value="QEU12450.1"/>
    <property type="molecule type" value="Genomic_DNA"/>
</dbReference>
<organism evidence="1 3">
    <name type="scientific">Dermabacter vaginalis</name>
    <dbReference type="NCBI Taxonomy" id="1630135"/>
    <lineage>
        <taxon>Bacteria</taxon>
        <taxon>Bacillati</taxon>
        <taxon>Actinomycetota</taxon>
        <taxon>Actinomycetes</taxon>
        <taxon>Micrococcales</taxon>
        <taxon>Dermabacteraceae</taxon>
        <taxon>Dermabacter</taxon>
    </lineage>
</organism>
<name>A0A1B0ZGD8_9MICO</name>
<dbReference type="SUPFAM" id="SSF52833">
    <property type="entry name" value="Thioredoxin-like"/>
    <property type="match status" value="1"/>
</dbReference>
<proteinExistence type="predicted"/>
<dbReference type="STRING" id="1630135.DAD186_04630"/>
<dbReference type="Pfam" id="PF05768">
    <property type="entry name" value="Glrx-like"/>
    <property type="match status" value="1"/>
</dbReference>
<protein>
    <submittedName>
        <fullName evidence="2">Glutaredoxin family protein</fullName>
    </submittedName>
</protein>
<gene>
    <name evidence="1" type="ORF">DAD186_04630</name>
    <name evidence="2" type="ORF">FOB48_09105</name>
</gene>
<evidence type="ECO:0000313" key="3">
    <source>
        <dbReference type="Proteomes" id="UP000092596"/>
    </source>
</evidence>
<keyword evidence="4" id="KW-1185">Reference proteome</keyword>
<sequence>MNHNAHDPGLSSSSGARIVLLERPGCHLCEEAALIVERVATATGEKVERVNIESDDALARRWSIEIPVVAVDGKVVAVYRVKEKDLMAALTRGLKRPHPIFGAATRFLRRG</sequence>
<accession>A0A1B0ZGD8</accession>
<dbReference type="RefSeq" id="WP_065247336.1">
    <property type="nucleotide sequence ID" value="NZ_CP012117.1"/>
</dbReference>
<reference evidence="2 4" key="2">
    <citation type="submission" date="2019-09" db="EMBL/GenBank/DDBJ databases">
        <title>FDA dAtabase for Regulatory Grade micrObial Sequences (FDA-ARGOS): Supporting development and validation of Infectious Disease Dx tests.</title>
        <authorList>
            <person name="Sciortino C."/>
            <person name="Tallon L."/>
            <person name="Sadzewicz L."/>
            <person name="Vavikolanu K."/>
            <person name="Mehta A."/>
            <person name="Aluvathingal J."/>
            <person name="Nadendla S."/>
            <person name="Nandy P."/>
            <person name="Geyer C."/>
            <person name="Yan Y."/>
            <person name="Sichtig H."/>
        </authorList>
    </citation>
    <scope>NUCLEOTIDE SEQUENCE [LARGE SCALE GENOMIC DNA]</scope>
    <source>
        <strain evidence="2 4">FDAARGOS_640</strain>
    </source>
</reference>
<evidence type="ECO:0000313" key="1">
    <source>
        <dbReference type="EMBL" id="ANP27018.1"/>
    </source>
</evidence>
<dbReference type="InterPro" id="IPR008554">
    <property type="entry name" value="Glutaredoxin-like"/>
</dbReference>
<dbReference type="Proteomes" id="UP000092596">
    <property type="component" value="Chromosome"/>
</dbReference>
<dbReference type="Proteomes" id="UP000323865">
    <property type="component" value="Chromosome"/>
</dbReference>
<dbReference type="AlphaFoldDB" id="A0A1B0ZGD8"/>
<evidence type="ECO:0000313" key="2">
    <source>
        <dbReference type="EMBL" id="QEU12450.1"/>
    </source>
</evidence>